<evidence type="ECO:0000313" key="4">
    <source>
        <dbReference type="Proteomes" id="UP000002630"/>
    </source>
</evidence>
<evidence type="ECO:0000256" key="2">
    <source>
        <dbReference type="SAM" id="SignalP"/>
    </source>
</evidence>
<protein>
    <submittedName>
        <fullName evidence="3">Uncharacterized protein</fullName>
    </submittedName>
</protein>
<keyword evidence="1" id="KW-0812">Transmembrane</keyword>
<keyword evidence="4" id="KW-1185">Reference proteome</keyword>
<organism evidence="3 4">
    <name type="scientific">Ectocarpus siliculosus</name>
    <name type="common">Brown alga</name>
    <name type="synonym">Conferva siliculosa</name>
    <dbReference type="NCBI Taxonomy" id="2880"/>
    <lineage>
        <taxon>Eukaryota</taxon>
        <taxon>Sar</taxon>
        <taxon>Stramenopiles</taxon>
        <taxon>Ochrophyta</taxon>
        <taxon>PX clade</taxon>
        <taxon>Phaeophyceae</taxon>
        <taxon>Ectocarpales</taxon>
        <taxon>Ectocarpaceae</taxon>
        <taxon>Ectocarpus</taxon>
    </lineage>
</organism>
<evidence type="ECO:0000256" key="1">
    <source>
        <dbReference type="SAM" id="Phobius"/>
    </source>
</evidence>
<feature type="transmembrane region" description="Helical" evidence="1">
    <location>
        <begin position="200"/>
        <end position="220"/>
    </location>
</feature>
<feature type="transmembrane region" description="Helical" evidence="1">
    <location>
        <begin position="226"/>
        <end position="244"/>
    </location>
</feature>
<dbReference type="InParanoid" id="D7FL38"/>
<keyword evidence="1" id="KW-1133">Transmembrane helix</keyword>
<name>D7FL38_ECTSI</name>
<proteinExistence type="predicted"/>
<evidence type="ECO:0000313" key="3">
    <source>
        <dbReference type="EMBL" id="CBJ29575.1"/>
    </source>
</evidence>
<dbReference type="AlphaFoldDB" id="D7FL38"/>
<feature type="signal peptide" evidence="2">
    <location>
        <begin position="1"/>
        <end position="24"/>
    </location>
</feature>
<dbReference type="EMBL" id="FN648087">
    <property type="protein sequence ID" value="CBJ29575.1"/>
    <property type="molecule type" value="Genomic_DNA"/>
</dbReference>
<keyword evidence="2" id="KW-0732">Signal</keyword>
<feature type="chain" id="PRO_5003095638" evidence="2">
    <location>
        <begin position="25"/>
        <end position="290"/>
    </location>
</feature>
<dbReference type="OrthoDB" id="10431421at2759"/>
<dbReference type="Proteomes" id="UP000002630">
    <property type="component" value="Linkage Group LG03"/>
</dbReference>
<gene>
    <name evidence="3" type="ORF">Esi_0153_0043</name>
</gene>
<accession>D7FL38</accession>
<sequence length="290" mass="31975">MRTRLVAGLLLVAYLELFTTPVMAEKTRSTPFKLGNMSANAVARTPTVTSLVEALVTNAQISTKRVASVLKEIEPPNPEASLLLDLLAAGESSCPQKDNITRDFGTENSAGKDTTSTLESHSLGSCSDVYELCFESCSVGKGLFKKKNTPAEGSCHVVCAVAQEGCQSCSKKHYKRSMIATLQGLVRVVSTVVYWMCYLLAVITCCVGTIAWLVVGLFYWEPTVPLFSWAESWLPPAIVVVSYIHRQMDRLRQEVQRRSVIKVRQGQDEDGQVYMALREAVVADEETRRL</sequence>
<reference evidence="3 4" key="1">
    <citation type="journal article" date="2010" name="Nature">
        <title>The Ectocarpus genome and the independent evolution of multicellularity in brown algae.</title>
        <authorList>
            <person name="Cock J.M."/>
            <person name="Sterck L."/>
            <person name="Rouze P."/>
            <person name="Scornet D."/>
            <person name="Allen A.E."/>
            <person name="Amoutzias G."/>
            <person name="Anthouard V."/>
            <person name="Artiguenave F."/>
            <person name="Aury J.M."/>
            <person name="Badger J.H."/>
            <person name="Beszteri B."/>
            <person name="Billiau K."/>
            <person name="Bonnet E."/>
            <person name="Bothwell J.H."/>
            <person name="Bowler C."/>
            <person name="Boyen C."/>
            <person name="Brownlee C."/>
            <person name="Carrano C.J."/>
            <person name="Charrier B."/>
            <person name="Cho G.Y."/>
            <person name="Coelho S.M."/>
            <person name="Collen J."/>
            <person name="Corre E."/>
            <person name="Da Silva C."/>
            <person name="Delage L."/>
            <person name="Delaroque N."/>
            <person name="Dittami S.M."/>
            <person name="Doulbeau S."/>
            <person name="Elias M."/>
            <person name="Farnham G."/>
            <person name="Gachon C.M."/>
            <person name="Gschloessl B."/>
            <person name="Heesch S."/>
            <person name="Jabbari K."/>
            <person name="Jubin C."/>
            <person name="Kawai H."/>
            <person name="Kimura K."/>
            <person name="Kloareg B."/>
            <person name="Kupper F.C."/>
            <person name="Lang D."/>
            <person name="Le Bail A."/>
            <person name="Leblanc C."/>
            <person name="Lerouge P."/>
            <person name="Lohr M."/>
            <person name="Lopez P.J."/>
            <person name="Martens C."/>
            <person name="Maumus F."/>
            <person name="Michel G."/>
            <person name="Miranda-Saavedra D."/>
            <person name="Morales J."/>
            <person name="Moreau H."/>
            <person name="Motomura T."/>
            <person name="Nagasato C."/>
            <person name="Napoli C.A."/>
            <person name="Nelson D.R."/>
            <person name="Nyvall-Collen P."/>
            <person name="Peters A.F."/>
            <person name="Pommier C."/>
            <person name="Potin P."/>
            <person name="Poulain J."/>
            <person name="Quesneville H."/>
            <person name="Read B."/>
            <person name="Rensing S.A."/>
            <person name="Ritter A."/>
            <person name="Rousvoal S."/>
            <person name="Samanta M."/>
            <person name="Samson G."/>
            <person name="Schroeder D.C."/>
            <person name="Segurens B."/>
            <person name="Strittmatter M."/>
            <person name="Tonon T."/>
            <person name="Tregear J.W."/>
            <person name="Valentin K."/>
            <person name="von Dassow P."/>
            <person name="Yamagishi T."/>
            <person name="Van de Peer Y."/>
            <person name="Wincker P."/>
        </authorList>
    </citation>
    <scope>NUCLEOTIDE SEQUENCE [LARGE SCALE GENOMIC DNA]</scope>
    <source>
        <strain evidence="4">Ec32 / CCAP1310/4</strain>
    </source>
</reference>
<keyword evidence="1" id="KW-0472">Membrane</keyword>
<dbReference type="EMBL" id="FN649728">
    <property type="protein sequence ID" value="CBJ29575.1"/>
    <property type="molecule type" value="Genomic_DNA"/>
</dbReference>